<dbReference type="EMBL" id="MN740678">
    <property type="protein sequence ID" value="QHS80376.1"/>
    <property type="molecule type" value="Genomic_DNA"/>
</dbReference>
<name>A0A6C0AL82_9ZZZZ</name>
<evidence type="ECO:0000313" key="1">
    <source>
        <dbReference type="EMBL" id="QHS80376.1"/>
    </source>
</evidence>
<proteinExistence type="predicted"/>
<organism evidence="1">
    <name type="scientific">viral metagenome</name>
    <dbReference type="NCBI Taxonomy" id="1070528"/>
    <lineage>
        <taxon>unclassified sequences</taxon>
        <taxon>metagenomes</taxon>
        <taxon>organismal metagenomes</taxon>
    </lineage>
</organism>
<accession>A0A6C0AL82</accession>
<dbReference type="AlphaFoldDB" id="A0A6C0AL82"/>
<sequence length="126" mass="15553">MLYNTSLNIDYKDEQYEDKHCEFQKQFLKAFYIGSYDEKIIIEKMDEIYNDISNDSNMKKLFDEIKKRNKIFPFELKNKDMFSLLFSYDTFDLIHLFIKDYYENDYIDDKTYEMFLNKSKTADNFF</sequence>
<protein>
    <submittedName>
        <fullName evidence="1">Uncharacterized protein</fullName>
    </submittedName>
</protein>
<reference evidence="1" key="1">
    <citation type="journal article" date="2020" name="Nature">
        <title>Giant virus diversity and host interactions through global metagenomics.</title>
        <authorList>
            <person name="Schulz F."/>
            <person name="Roux S."/>
            <person name="Paez-Espino D."/>
            <person name="Jungbluth S."/>
            <person name="Walsh D.A."/>
            <person name="Denef V.J."/>
            <person name="McMahon K.D."/>
            <person name="Konstantinidis K.T."/>
            <person name="Eloe-Fadrosh E.A."/>
            <person name="Kyrpides N.C."/>
            <person name="Woyke T."/>
        </authorList>
    </citation>
    <scope>NUCLEOTIDE SEQUENCE</scope>
    <source>
        <strain evidence="1">GVMAG-S-1039698-54</strain>
    </source>
</reference>